<proteinExistence type="predicted"/>
<feature type="coiled-coil region" evidence="1">
    <location>
        <begin position="4"/>
        <end position="38"/>
    </location>
</feature>
<gene>
    <name evidence="3" type="ORF">OVN521_LOCUS42445</name>
</gene>
<accession>A0A820XFS0</accession>
<protein>
    <submittedName>
        <fullName evidence="3">Uncharacterized protein</fullName>
    </submittedName>
</protein>
<sequence>METNHHLLQEMTILKSNIEQLQQEIQQMDEREQMLLQYPDLHGPIEHQPTSNNIIIDMQNQMRTNEIRIDLLRKQNDSLKSSLEKLLAVNNTSPSLVTGERYEELRNQSRQEQPYRRYSYSNETITPKSKQTPLWLLNNEIVEQQQAFTET</sequence>
<evidence type="ECO:0000313" key="4">
    <source>
        <dbReference type="Proteomes" id="UP000663866"/>
    </source>
</evidence>
<keyword evidence="4" id="KW-1185">Reference proteome</keyword>
<evidence type="ECO:0000256" key="1">
    <source>
        <dbReference type="SAM" id="Coils"/>
    </source>
</evidence>
<feature type="non-terminal residue" evidence="3">
    <location>
        <position position="1"/>
    </location>
</feature>
<feature type="region of interest" description="Disordered" evidence="2">
    <location>
        <begin position="103"/>
        <end position="124"/>
    </location>
</feature>
<comment type="caution">
    <text evidence="3">The sequence shown here is derived from an EMBL/GenBank/DDBJ whole genome shotgun (WGS) entry which is preliminary data.</text>
</comment>
<name>A0A820XFS0_9BILA</name>
<dbReference type="EMBL" id="CAJOBG010058318">
    <property type="protein sequence ID" value="CAF4533953.1"/>
    <property type="molecule type" value="Genomic_DNA"/>
</dbReference>
<dbReference type="AlphaFoldDB" id="A0A820XFS0"/>
<dbReference type="Proteomes" id="UP000663866">
    <property type="component" value="Unassembled WGS sequence"/>
</dbReference>
<feature type="compositionally biased region" description="Basic and acidic residues" evidence="2">
    <location>
        <begin position="103"/>
        <end position="115"/>
    </location>
</feature>
<evidence type="ECO:0000256" key="2">
    <source>
        <dbReference type="SAM" id="MobiDB-lite"/>
    </source>
</evidence>
<reference evidence="3" key="1">
    <citation type="submission" date="2021-02" db="EMBL/GenBank/DDBJ databases">
        <authorList>
            <person name="Nowell W R."/>
        </authorList>
    </citation>
    <scope>NUCLEOTIDE SEQUENCE</scope>
</reference>
<dbReference type="PANTHER" id="PTHR43696">
    <property type="entry name" value="COILED-COIL DOMAIN-CONTAINING PROTEIN 157"/>
    <property type="match status" value="1"/>
</dbReference>
<organism evidence="3 4">
    <name type="scientific">Rotaria magnacalcarata</name>
    <dbReference type="NCBI Taxonomy" id="392030"/>
    <lineage>
        <taxon>Eukaryota</taxon>
        <taxon>Metazoa</taxon>
        <taxon>Spiralia</taxon>
        <taxon>Gnathifera</taxon>
        <taxon>Rotifera</taxon>
        <taxon>Eurotatoria</taxon>
        <taxon>Bdelloidea</taxon>
        <taxon>Philodinida</taxon>
        <taxon>Philodinidae</taxon>
        <taxon>Rotaria</taxon>
    </lineage>
</organism>
<keyword evidence="1" id="KW-0175">Coiled coil</keyword>
<evidence type="ECO:0000313" key="3">
    <source>
        <dbReference type="EMBL" id="CAF4533953.1"/>
    </source>
</evidence>
<dbReference type="PANTHER" id="PTHR43696:SF9">
    <property type="entry name" value="COILED-COIL DOMAIN-CONTAINING PROTEIN 157"/>
    <property type="match status" value="1"/>
</dbReference>
<dbReference type="InterPro" id="IPR029681">
    <property type="entry name" value="CCDC157"/>
</dbReference>